<dbReference type="Pfam" id="PF00002">
    <property type="entry name" value="7tm_2"/>
    <property type="match status" value="1"/>
</dbReference>
<dbReference type="PRINTS" id="PR00249">
    <property type="entry name" value="GPCRSECRETIN"/>
</dbReference>
<evidence type="ECO:0000256" key="14">
    <source>
        <dbReference type="ARBA" id="ARBA00023319"/>
    </source>
</evidence>
<comment type="subcellular location">
    <subcellularLocation>
        <location evidence="2">Cell membrane</location>
        <topology evidence="2">Multi-pass membrane protein</topology>
    </subcellularLocation>
    <subcellularLocation>
        <location evidence="1">Membrane</location>
        <topology evidence="1">Single-pass type I membrane protein</topology>
    </subcellularLocation>
</comment>
<evidence type="ECO:0000256" key="3">
    <source>
        <dbReference type="ARBA" id="ARBA00007343"/>
    </source>
</evidence>
<dbReference type="STRING" id="75743.A0A401Q5P2"/>
<dbReference type="InterPro" id="IPR036179">
    <property type="entry name" value="Ig-like_dom_sf"/>
</dbReference>
<dbReference type="InterPro" id="IPR001740">
    <property type="entry name" value="GPCR_2_EMR1-like_rcpt"/>
</dbReference>
<feature type="non-terminal residue" evidence="19">
    <location>
        <position position="1"/>
    </location>
</feature>
<evidence type="ECO:0000313" key="19">
    <source>
        <dbReference type="EMBL" id="GCB80667.1"/>
    </source>
</evidence>
<evidence type="ECO:0000256" key="6">
    <source>
        <dbReference type="ARBA" id="ARBA00022692"/>
    </source>
</evidence>
<keyword evidence="14" id="KW-0393">Immunoglobulin domain</keyword>
<evidence type="ECO:0000256" key="9">
    <source>
        <dbReference type="ARBA" id="ARBA00022837"/>
    </source>
</evidence>
<dbReference type="InterPro" id="IPR057244">
    <property type="entry name" value="GAIN_B"/>
</dbReference>
<reference evidence="19 20" key="1">
    <citation type="journal article" date="2018" name="Nat. Ecol. Evol.">
        <title>Shark genomes provide insights into elasmobranch evolution and the origin of vertebrates.</title>
        <authorList>
            <person name="Hara Y"/>
            <person name="Yamaguchi K"/>
            <person name="Onimaru K"/>
            <person name="Kadota M"/>
            <person name="Koyanagi M"/>
            <person name="Keeley SD"/>
            <person name="Tatsumi K"/>
            <person name="Tanaka K"/>
            <person name="Motone F"/>
            <person name="Kageyama Y"/>
            <person name="Nozu R"/>
            <person name="Adachi N"/>
            <person name="Nishimura O"/>
            <person name="Nakagawa R"/>
            <person name="Tanegashima C"/>
            <person name="Kiyatake I"/>
            <person name="Matsumoto R"/>
            <person name="Murakumo K"/>
            <person name="Nishida K"/>
            <person name="Terakita A"/>
            <person name="Kuratani S"/>
            <person name="Sato K"/>
            <person name="Hyodo S Kuraku.S."/>
        </authorList>
    </citation>
    <scope>NUCLEOTIDE SEQUENCE [LARGE SCALE GENOMIC DNA]</scope>
</reference>
<feature type="domain" description="GAIN-B" evidence="17">
    <location>
        <begin position="246"/>
        <end position="406"/>
    </location>
</feature>
<evidence type="ECO:0000256" key="7">
    <source>
        <dbReference type="ARBA" id="ARBA00022729"/>
    </source>
</evidence>
<evidence type="ECO:0000256" key="2">
    <source>
        <dbReference type="ARBA" id="ARBA00004651"/>
    </source>
</evidence>
<dbReference type="GO" id="GO:0004930">
    <property type="term" value="F:G protein-coupled receptor activity"/>
    <property type="evidence" value="ECO:0007669"/>
    <property type="project" value="InterPro"/>
</dbReference>
<keyword evidence="11 16" id="KW-0472">Membrane</keyword>
<dbReference type="InterPro" id="IPR017981">
    <property type="entry name" value="GPCR_2-like_7TM"/>
</dbReference>
<feature type="transmembrane region" description="Helical" evidence="16">
    <location>
        <begin position="483"/>
        <end position="504"/>
    </location>
</feature>
<keyword evidence="9" id="KW-0106">Calcium</keyword>
<evidence type="ECO:0000313" key="20">
    <source>
        <dbReference type="Proteomes" id="UP000288216"/>
    </source>
</evidence>
<keyword evidence="5" id="KW-0245">EGF-like domain</keyword>
<keyword evidence="4" id="KW-1003">Cell membrane</keyword>
<evidence type="ECO:0000259" key="18">
    <source>
        <dbReference type="PROSITE" id="PS50261"/>
    </source>
</evidence>
<dbReference type="PROSITE" id="PS50221">
    <property type="entry name" value="GAIN_B"/>
    <property type="match status" value="1"/>
</dbReference>
<accession>A0A401Q5P2</accession>
<evidence type="ECO:0000256" key="13">
    <source>
        <dbReference type="ARBA" id="ARBA00023180"/>
    </source>
</evidence>
<evidence type="ECO:0000256" key="11">
    <source>
        <dbReference type="ARBA" id="ARBA00023136"/>
    </source>
</evidence>
<evidence type="ECO:0000256" key="1">
    <source>
        <dbReference type="ARBA" id="ARBA00004479"/>
    </source>
</evidence>
<evidence type="ECO:0000256" key="8">
    <source>
        <dbReference type="ARBA" id="ARBA00022737"/>
    </source>
</evidence>
<comment type="caution">
    <text evidence="19">The sequence shown here is derived from an EMBL/GenBank/DDBJ whole genome shotgun (WGS) entry which is preliminary data.</text>
</comment>
<protein>
    <recommendedName>
        <fullName evidence="21">G-protein coupled receptors family 2 profile 2 domain-containing protein</fullName>
    </recommendedName>
</protein>
<dbReference type="GO" id="GO:0007166">
    <property type="term" value="P:cell surface receptor signaling pathway"/>
    <property type="evidence" value="ECO:0007669"/>
    <property type="project" value="InterPro"/>
</dbReference>
<dbReference type="PANTHER" id="PTHR12011">
    <property type="entry name" value="ADHESION G-PROTEIN COUPLED RECEPTOR"/>
    <property type="match status" value="1"/>
</dbReference>
<keyword evidence="20" id="KW-1185">Reference proteome</keyword>
<feature type="transmembrane region" description="Helical" evidence="16">
    <location>
        <begin position="413"/>
        <end position="439"/>
    </location>
</feature>
<feature type="transmembrane region" description="Helical" evidence="16">
    <location>
        <begin position="608"/>
        <end position="630"/>
    </location>
</feature>
<comment type="similarity">
    <text evidence="15">Belongs to the immunoglobulin superfamily. TIM family.</text>
</comment>
<dbReference type="OMA" id="ICIAMRR"/>
<dbReference type="Proteomes" id="UP000288216">
    <property type="component" value="Unassembled WGS sequence"/>
</dbReference>
<dbReference type="InterPro" id="IPR013783">
    <property type="entry name" value="Ig-like_fold"/>
</dbReference>
<dbReference type="Gene3D" id="1.20.1070.10">
    <property type="entry name" value="Rhodopsin 7-helix transmembrane proteins"/>
    <property type="match status" value="1"/>
</dbReference>
<dbReference type="InterPro" id="IPR000203">
    <property type="entry name" value="GPS"/>
</dbReference>
<dbReference type="GO" id="GO:0005886">
    <property type="term" value="C:plasma membrane"/>
    <property type="evidence" value="ECO:0007669"/>
    <property type="project" value="UniProtKB-SubCell"/>
</dbReference>
<organism evidence="19 20">
    <name type="scientific">Scyliorhinus torazame</name>
    <name type="common">Cloudy catshark</name>
    <name type="synonym">Catulus torazame</name>
    <dbReference type="NCBI Taxonomy" id="75743"/>
    <lineage>
        <taxon>Eukaryota</taxon>
        <taxon>Metazoa</taxon>
        <taxon>Chordata</taxon>
        <taxon>Craniata</taxon>
        <taxon>Vertebrata</taxon>
        <taxon>Chondrichthyes</taxon>
        <taxon>Elasmobranchii</taxon>
        <taxon>Galeomorphii</taxon>
        <taxon>Galeoidea</taxon>
        <taxon>Carcharhiniformes</taxon>
        <taxon>Scyliorhinidae</taxon>
        <taxon>Scyliorhinus</taxon>
    </lineage>
</organism>
<dbReference type="SUPFAM" id="SSF48726">
    <property type="entry name" value="Immunoglobulin"/>
    <property type="match status" value="1"/>
</dbReference>
<dbReference type="GO" id="GO:0007189">
    <property type="term" value="P:adenylate cyclase-activating G protein-coupled receptor signaling pathway"/>
    <property type="evidence" value="ECO:0007669"/>
    <property type="project" value="TreeGrafter"/>
</dbReference>
<comment type="similarity">
    <text evidence="3">Belongs to the G-protein coupled receptor 2 family. Adhesion G-protein coupled receptor (ADGR) subfamily.</text>
</comment>
<dbReference type="InterPro" id="IPR000832">
    <property type="entry name" value="GPCR_2_secretin-like"/>
</dbReference>
<dbReference type="Gene3D" id="2.60.220.50">
    <property type="match status" value="1"/>
</dbReference>
<name>A0A401Q5P2_SCYTO</name>
<keyword evidence="7" id="KW-0732">Signal</keyword>
<evidence type="ECO:0000256" key="16">
    <source>
        <dbReference type="SAM" id="Phobius"/>
    </source>
</evidence>
<dbReference type="AlphaFoldDB" id="A0A401Q5P2"/>
<keyword evidence="12" id="KW-1015">Disulfide bond</keyword>
<keyword evidence="13" id="KW-0325">Glycoprotein</keyword>
<evidence type="ECO:0008006" key="21">
    <source>
        <dbReference type="Google" id="ProtNLM"/>
    </source>
</evidence>
<dbReference type="EMBL" id="BFAA01011095">
    <property type="protein sequence ID" value="GCB80667.1"/>
    <property type="molecule type" value="Genomic_DNA"/>
</dbReference>
<feature type="transmembrane region" description="Helical" evidence="16">
    <location>
        <begin position="524"/>
        <end position="544"/>
    </location>
</feature>
<gene>
    <name evidence="19" type="ORF">scyTo_0017276</name>
</gene>
<evidence type="ECO:0000256" key="4">
    <source>
        <dbReference type="ARBA" id="ARBA00022475"/>
    </source>
</evidence>
<evidence type="ECO:0000259" key="17">
    <source>
        <dbReference type="PROSITE" id="PS50221"/>
    </source>
</evidence>
<dbReference type="Pfam" id="PF07686">
    <property type="entry name" value="V-set"/>
    <property type="match status" value="1"/>
</dbReference>
<feature type="domain" description="G-protein coupled receptors family 2 profile 2" evidence="18">
    <location>
        <begin position="414"/>
        <end position="660"/>
    </location>
</feature>
<evidence type="ECO:0000256" key="12">
    <source>
        <dbReference type="ARBA" id="ARBA00023157"/>
    </source>
</evidence>
<evidence type="ECO:0000256" key="15">
    <source>
        <dbReference type="ARBA" id="ARBA00038203"/>
    </source>
</evidence>
<dbReference type="InterPro" id="IPR046338">
    <property type="entry name" value="GAIN_dom_sf"/>
</dbReference>
<evidence type="ECO:0000256" key="10">
    <source>
        <dbReference type="ARBA" id="ARBA00022989"/>
    </source>
</evidence>
<dbReference type="PANTHER" id="PTHR12011:SF433">
    <property type="entry name" value="ADHESION G PROTEIN-COUPLED RECEPTOR E1-LIKE-RELATED"/>
    <property type="match status" value="1"/>
</dbReference>
<dbReference type="PROSITE" id="PS50261">
    <property type="entry name" value="G_PROTEIN_RECEP_F2_4"/>
    <property type="match status" value="1"/>
</dbReference>
<keyword evidence="10 16" id="KW-1133">Transmembrane helix</keyword>
<feature type="transmembrane region" description="Helical" evidence="16">
    <location>
        <begin position="564"/>
        <end position="588"/>
    </location>
</feature>
<feature type="transmembrane region" description="Helical" evidence="16">
    <location>
        <begin position="636"/>
        <end position="659"/>
    </location>
</feature>
<sequence>IFIWILWNQNIHESEASQINGELRSSVTLPCSYDVKYHGMVSMCWGRGKCLASFSCNDILLTTDGRRVTSNVGPKYKLYGDIERGNVSLTIHGLNLGDEGWYCCRVEFSGLFNDLKQAISLGVYQARPFKCFSDNGSTDSVAECQSDSQLSKSRSDSTFCRFMNFTTELDREMCNGSGAAFPAKKIIELATRLLSDVTVWESVKDSERQKAASRFLETMESAVIAIALGLQKDGETNWTHPTLDVQIGFIKRDNIGSDMMTLQAKGNTLNVHPSTVIGDDDSALLAFMSYSDLESIMSANLEKDESTDLQKPQQSQFYSKVVTVTKGNRRSHELNGTVNITFKEIQGKQGGVTDSEKFCTFWKSSAEGGYWSTSGCRLTTSNGTHTECSCSHLSSFAVLMALYEIEDPFHSPILSWISFIGLPISLVCLLLSMGTFFCCQSIQNLNTTIRTHLCLSLFLAELLFLVTSSINKRTVFCSIAAGAVHYLFLATFVWMLLEAVQLFLMVLNLKVVNFSRARVIRRRFIYPIGYGCPALIVVVCAAVNAEGYGTDTSCWLNLEKGFLWSFLGPVCFVIVVNAVLFSITLWILRGKISNLNASVSKINDSRMLTIKAVAQFALLGCSWVFGVFQVQEGTIVMSYLFTTLNVVQGVFIFCVYCLLNSKVRKEYWKCFSRICRPNKAKMSDLSTSTLNTTNTTNVVALKTVNVNSLKPDVSWMNSDVPETLQN</sequence>
<feature type="transmembrane region" description="Helical" evidence="16">
    <location>
        <begin position="451"/>
        <end position="471"/>
    </location>
</feature>
<proteinExistence type="inferred from homology"/>
<keyword evidence="6 16" id="KW-0812">Transmembrane</keyword>
<evidence type="ECO:0000256" key="5">
    <source>
        <dbReference type="ARBA" id="ARBA00022536"/>
    </source>
</evidence>
<keyword evidence="8" id="KW-0677">Repeat</keyword>
<dbReference type="Gene3D" id="2.60.40.10">
    <property type="entry name" value="Immunoglobulins"/>
    <property type="match status" value="1"/>
</dbReference>
<dbReference type="OrthoDB" id="1100386at2759"/>
<dbReference type="SMART" id="SM00303">
    <property type="entry name" value="GPS"/>
    <property type="match status" value="1"/>
</dbReference>
<dbReference type="FunFam" id="1.20.1070.10:FF:000054">
    <property type="entry name" value="Adhesion G protein-coupled receptor E3"/>
    <property type="match status" value="1"/>
</dbReference>
<dbReference type="PRINTS" id="PR01128">
    <property type="entry name" value="EMR1HORMONER"/>
</dbReference>
<dbReference type="InterPro" id="IPR013106">
    <property type="entry name" value="Ig_V-set"/>
</dbReference>
<dbReference type="FunFam" id="2.60.40.10:FF:000774">
    <property type="entry name" value="Hepatitis A virus cellular receptor 1"/>
    <property type="match status" value="1"/>
</dbReference>
<dbReference type="Pfam" id="PF01825">
    <property type="entry name" value="GPS"/>
    <property type="match status" value="1"/>
</dbReference>